<sequence length="60" mass="6415">MSLWFSEGSRVDIERVPTGSVYTILGGPRPAGKVIRGVVDRCARRHGQPSARGVVPAKLA</sequence>
<organism evidence="1">
    <name type="scientific">Serratia marcescens</name>
    <dbReference type="NCBI Taxonomy" id="615"/>
    <lineage>
        <taxon>Bacteria</taxon>
        <taxon>Pseudomonadati</taxon>
        <taxon>Pseudomonadota</taxon>
        <taxon>Gammaproteobacteria</taxon>
        <taxon>Enterobacterales</taxon>
        <taxon>Yersiniaceae</taxon>
        <taxon>Serratia</taxon>
    </lineage>
</organism>
<comment type="caution">
    <text evidence="1">The sequence shown here is derived from an EMBL/GenBank/DDBJ whole genome shotgun (WGS) entry which is preliminary data.</text>
</comment>
<reference evidence="1" key="1">
    <citation type="submission" date="2019-03" db="EMBL/GenBank/DDBJ databases">
        <title>Serratia marcescens strain N2 draft genome.</title>
        <authorList>
            <person name="Yassin A."/>
            <person name="El-Kenawy N."/>
            <person name="Youssef N.H."/>
        </authorList>
    </citation>
    <scope>NUCLEOTIDE SEQUENCE [LARGE SCALE GENOMIC DNA]</scope>
    <source>
        <strain evidence="1">N2</strain>
    </source>
</reference>
<gene>
    <name evidence="1" type="ORF">E0L31_01800</name>
</gene>
<dbReference type="EMBL" id="SPSG01000189">
    <property type="protein sequence ID" value="TFV51944.1"/>
    <property type="molecule type" value="Genomic_DNA"/>
</dbReference>
<protein>
    <submittedName>
        <fullName evidence="1">Uncharacterized protein</fullName>
    </submittedName>
</protein>
<dbReference type="AlphaFoldDB" id="A0A9X8VLV6"/>
<accession>A0A9X8VLV6</accession>
<evidence type="ECO:0000313" key="1">
    <source>
        <dbReference type="EMBL" id="TFV51944.1"/>
    </source>
</evidence>
<proteinExistence type="predicted"/>
<name>A0A9X8VLV6_SERMA</name>